<accession>A0A6J4KQQ5</accession>
<dbReference type="AlphaFoldDB" id="A0A6J4KQQ5"/>
<proteinExistence type="predicted"/>
<organism evidence="1">
    <name type="scientific">uncultured Leptolyngbya sp</name>
    <dbReference type="NCBI Taxonomy" id="332963"/>
    <lineage>
        <taxon>Bacteria</taxon>
        <taxon>Bacillati</taxon>
        <taxon>Cyanobacteriota</taxon>
        <taxon>Cyanophyceae</taxon>
        <taxon>Leptolyngbyales</taxon>
        <taxon>Leptolyngbyaceae</taxon>
        <taxon>Leptolyngbya group</taxon>
        <taxon>Leptolyngbya</taxon>
        <taxon>environmental samples</taxon>
    </lineage>
</organism>
<protein>
    <submittedName>
        <fullName evidence="1">Uncharacterized protein</fullName>
    </submittedName>
</protein>
<evidence type="ECO:0000313" key="1">
    <source>
        <dbReference type="EMBL" id="CAA9311405.1"/>
    </source>
</evidence>
<name>A0A6J4KQQ5_9CYAN</name>
<dbReference type="EMBL" id="CADCTY010000328">
    <property type="protein sequence ID" value="CAA9311405.1"/>
    <property type="molecule type" value="Genomic_DNA"/>
</dbReference>
<reference evidence="1" key="1">
    <citation type="submission" date="2020-02" db="EMBL/GenBank/DDBJ databases">
        <authorList>
            <person name="Meier V. D."/>
        </authorList>
    </citation>
    <scope>NUCLEOTIDE SEQUENCE</scope>
    <source>
        <strain evidence="1">AVDCRST_MAG94</strain>
    </source>
</reference>
<sequence>MLAGIRLAVCRWLCSVKARSMAGHGLWWNAYMLLVQVAAGACGQGGSGAFCLASFDAVLTELIAIPAHHAAFDVYKRYALCLVSNCRWLQGFAELVIDATVHTSGTSTATSVGSRPC</sequence>
<gene>
    <name evidence="1" type="ORF">AVDCRST_MAG94-972</name>
</gene>